<dbReference type="PANTHER" id="PTHR33375:SF1">
    <property type="entry name" value="CHROMOSOME-PARTITIONING PROTEIN PARB-RELATED"/>
    <property type="match status" value="1"/>
</dbReference>
<dbReference type="NCBIfam" id="TIGR00180">
    <property type="entry name" value="parB_part"/>
    <property type="match status" value="1"/>
</dbReference>
<evidence type="ECO:0000259" key="5">
    <source>
        <dbReference type="SMART" id="SM00470"/>
    </source>
</evidence>
<organism evidence="6 7">
    <name type="scientific">Candidatus Phycorickettsia trachydisci</name>
    <dbReference type="NCBI Taxonomy" id="2115978"/>
    <lineage>
        <taxon>Bacteria</taxon>
        <taxon>Pseudomonadati</taxon>
        <taxon>Pseudomonadota</taxon>
        <taxon>Alphaproteobacteria</taxon>
        <taxon>Rickettsiales</taxon>
        <taxon>Rickettsiaceae</taxon>
        <taxon>Candidatus Phycorickettsia</taxon>
    </lineage>
</organism>
<dbReference type="GO" id="GO:0005694">
    <property type="term" value="C:chromosome"/>
    <property type="evidence" value="ECO:0007669"/>
    <property type="project" value="TreeGrafter"/>
</dbReference>
<keyword evidence="7" id="KW-1185">Reference proteome</keyword>
<dbReference type="PANTHER" id="PTHR33375">
    <property type="entry name" value="CHROMOSOME-PARTITIONING PROTEIN PARB-RELATED"/>
    <property type="match status" value="1"/>
</dbReference>
<keyword evidence="3" id="KW-0159">Chromosome partition</keyword>
<dbReference type="KEGG" id="ptc:phytr_10030"/>
<protein>
    <recommendedName>
        <fullName evidence="2">Probable chromosome-partitioning protein ParB</fullName>
    </recommendedName>
</protein>
<dbReference type="Pfam" id="PF17762">
    <property type="entry name" value="HTH_ParB"/>
    <property type="match status" value="1"/>
</dbReference>
<evidence type="ECO:0000313" key="6">
    <source>
        <dbReference type="EMBL" id="AVP87931.1"/>
    </source>
</evidence>
<dbReference type="Proteomes" id="UP000241762">
    <property type="component" value="Chromosome"/>
</dbReference>
<dbReference type="InterPro" id="IPR036086">
    <property type="entry name" value="ParB/Sulfiredoxin_sf"/>
</dbReference>
<comment type="similarity">
    <text evidence="1">Belongs to the ParB family.</text>
</comment>
<dbReference type="RefSeq" id="WP_106874767.1">
    <property type="nucleotide sequence ID" value="NZ_CP027845.1"/>
</dbReference>
<name>A0A2P1P9I6_9RICK</name>
<evidence type="ECO:0000256" key="1">
    <source>
        <dbReference type="ARBA" id="ARBA00006295"/>
    </source>
</evidence>
<accession>A0A2P1P9I6</accession>
<evidence type="ECO:0000256" key="3">
    <source>
        <dbReference type="ARBA" id="ARBA00022829"/>
    </source>
</evidence>
<dbReference type="InterPro" id="IPR041468">
    <property type="entry name" value="HTH_ParB/Spo0J"/>
</dbReference>
<keyword evidence="4 6" id="KW-0238">DNA-binding</keyword>
<evidence type="ECO:0000256" key="2">
    <source>
        <dbReference type="ARBA" id="ARBA00022372"/>
    </source>
</evidence>
<feature type="domain" description="ParB-like N-terminal" evidence="5">
    <location>
        <begin position="40"/>
        <end position="129"/>
    </location>
</feature>
<reference evidence="6 7" key="1">
    <citation type="submission" date="2018-03" db="EMBL/GenBank/DDBJ databases">
        <title>A gene transfer event suggests a long-term partnership between eustigmatophyte algae and a novel lineage of endosymbiotic bacteria.</title>
        <authorList>
            <person name="Yurchenko T."/>
            <person name="Sevcikova T."/>
            <person name="Pribyl P."/>
            <person name="El Karkouri K."/>
            <person name="Klimes V."/>
            <person name="Amaral R."/>
            <person name="Zbrankova V."/>
            <person name="Kim E."/>
            <person name="Raoult D."/>
            <person name="Santos L.M.A."/>
            <person name="Elias M."/>
        </authorList>
    </citation>
    <scope>NUCLEOTIDE SEQUENCE [LARGE SCALE GENOMIC DNA]</scope>
    <source>
        <strain evidence="6">CCALA 838</strain>
    </source>
</reference>
<evidence type="ECO:0000256" key="4">
    <source>
        <dbReference type="ARBA" id="ARBA00023125"/>
    </source>
</evidence>
<dbReference type="EMBL" id="CP027845">
    <property type="protein sequence ID" value="AVP87931.1"/>
    <property type="molecule type" value="Genomic_DNA"/>
</dbReference>
<sequence>MTRKIRYKPLSKELENIVKPVSNSSTRASIGLEQAVGEYYFINTDQLHPFKNQARRNFNDDEISKLADSIREYGVRQPLSIIKNLEGNYEVVSGERRLRAAKQAGLTKVPCIILKENTDANAIALIENIHRKDLHPIELGVIYRKLIEEKIFENQERLAQAISVAKSTVSEYIKLSNIPEDIKLHLIEKNISSREKLRDISKAYEKGDIEKINSLVGVPNRKHKNFSILRIMSSEGEIKIQNVGLKNLSIEARKKVKNQLQKLIQQIDNLE</sequence>
<proteinExistence type="inferred from homology"/>
<dbReference type="AlphaFoldDB" id="A0A2P1P9I6"/>
<gene>
    <name evidence="6" type="ORF">phytr_10030</name>
</gene>
<dbReference type="GO" id="GO:0003677">
    <property type="term" value="F:DNA binding"/>
    <property type="evidence" value="ECO:0007669"/>
    <property type="project" value="UniProtKB-KW"/>
</dbReference>
<evidence type="ECO:0000313" key="7">
    <source>
        <dbReference type="Proteomes" id="UP000241762"/>
    </source>
</evidence>
<dbReference type="Gene3D" id="1.10.10.2830">
    <property type="match status" value="1"/>
</dbReference>
<dbReference type="SUPFAM" id="SSF109709">
    <property type="entry name" value="KorB DNA-binding domain-like"/>
    <property type="match status" value="1"/>
</dbReference>
<dbReference type="SMART" id="SM00470">
    <property type="entry name" value="ParB"/>
    <property type="match status" value="1"/>
</dbReference>
<dbReference type="InterPro" id="IPR004437">
    <property type="entry name" value="ParB/RepB/Spo0J"/>
</dbReference>
<dbReference type="OrthoDB" id="9802051at2"/>
<dbReference type="InterPro" id="IPR050336">
    <property type="entry name" value="Chromosome_partition/occlusion"/>
</dbReference>
<dbReference type="Gene3D" id="3.90.1530.30">
    <property type="match status" value="1"/>
</dbReference>
<dbReference type="InterPro" id="IPR003115">
    <property type="entry name" value="ParB_N"/>
</dbReference>
<dbReference type="FunFam" id="3.90.1530.30:FF:000001">
    <property type="entry name" value="Chromosome partitioning protein ParB"/>
    <property type="match status" value="1"/>
</dbReference>
<dbReference type="GO" id="GO:0007059">
    <property type="term" value="P:chromosome segregation"/>
    <property type="evidence" value="ECO:0007669"/>
    <property type="project" value="UniProtKB-KW"/>
</dbReference>
<dbReference type="SUPFAM" id="SSF110849">
    <property type="entry name" value="ParB/Sulfiredoxin"/>
    <property type="match status" value="1"/>
</dbReference>
<dbReference type="Pfam" id="PF02195">
    <property type="entry name" value="ParB_N"/>
    <property type="match status" value="1"/>
</dbReference>